<reference evidence="10 11" key="1">
    <citation type="submission" date="2017-12" db="EMBL/GenBank/DDBJ databases">
        <title>Phylogenetic diversity of female urinary microbiome.</title>
        <authorList>
            <person name="Thomas-White K."/>
            <person name="Wolfe A.J."/>
        </authorList>
    </citation>
    <scope>NUCLEOTIDE SEQUENCE [LARGE SCALE GENOMIC DNA]</scope>
    <source>
        <strain evidence="10 11">UMB0898</strain>
    </source>
</reference>
<dbReference type="InterPro" id="IPR001078">
    <property type="entry name" value="2-oxoacid_DH_actylTfrase"/>
</dbReference>
<dbReference type="InterPro" id="IPR003016">
    <property type="entry name" value="2-oxoA_DH_lipoyl-BS"/>
</dbReference>
<keyword evidence="4 6" id="KW-0450">Lipoyl</keyword>
<dbReference type="Pfam" id="PF00364">
    <property type="entry name" value="Biotin_lipoyl"/>
    <property type="match status" value="1"/>
</dbReference>
<protein>
    <recommendedName>
        <fullName evidence="6">Dihydrolipoamide acetyltransferase component of pyruvate dehydrogenase complex</fullName>
        <ecNumber evidence="6">2.3.1.-</ecNumber>
    </recommendedName>
</protein>
<dbReference type="Proteomes" id="UP000234384">
    <property type="component" value="Unassembled WGS sequence"/>
</dbReference>
<feature type="region of interest" description="Disordered" evidence="7">
    <location>
        <begin position="83"/>
        <end position="183"/>
    </location>
</feature>
<name>A0A2I1JVY9_9LACT</name>
<dbReference type="EC" id="2.3.1.-" evidence="6"/>
<evidence type="ECO:0000256" key="4">
    <source>
        <dbReference type="ARBA" id="ARBA00022823"/>
    </source>
</evidence>
<dbReference type="AlphaFoldDB" id="A0A2I1JVY9"/>
<dbReference type="PROSITE" id="PS51826">
    <property type="entry name" value="PSBD"/>
    <property type="match status" value="1"/>
</dbReference>
<dbReference type="PROSITE" id="PS00189">
    <property type="entry name" value="LIPOYL"/>
    <property type="match status" value="1"/>
</dbReference>
<evidence type="ECO:0000256" key="7">
    <source>
        <dbReference type="SAM" id="MobiDB-lite"/>
    </source>
</evidence>
<keyword evidence="3 6" id="KW-0808">Transferase</keyword>
<dbReference type="Gene3D" id="3.30.559.10">
    <property type="entry name" value="Chloramphenicol acetyltransferase-like domain"/>
    <property type="match status" value="1"/>
</dbReference>
<organism evidence="10 11">
    <name type="scientific">Falseniella ignava</name>
    <dbReference type="NCBI Taxonomy" id="137730"/>
    <lineage>
        <taxon>Bacteria</taxon>
        <taxon>Bacillati</taxon>
        <taxon>Bacillota</taxon>
        <taxon>Bacilli</taxon>
        <taxon>Lactobacillales</taxon>
        <taxon>Aerococcaceae</taxon>
        <taxon>Falseniella</taxon>
    </lineage>
</organism>
<dbReference type="SUPFAM" id="SSF51230">
    <property type="entry name" value="Single hybrid motif"/>
    <property type="match status" value="1"/>
</dbReference>
<evidence type="ECO:0000256" key="1">
    <source>
        <dbReference type="ARBA" id="ARBA00001938"/>
    </source>
</evidence>
<dbReference type="SUPFAM" id="SSF52777">
    <property type="entry name" value="CoA-dependent acyltransferases"/>
    <property type="match status" value="1"/>
</dbReference>
<dbReference type="GO" id="GO:0031405">
    <property type="term" value="F:lipoic acid binding"/>
    <property type="evidence" value="ECO:0007669"/>
    <property type="project" value="TreeGrafter"/>
</dbReference>
<dbReference type="CDD" id="cd06849">
    <property type="entry name" value="lipoyl_domain"/>
    <property type="match status" value="1"/>
</dbReference>
<keyword evidence="5 6" id="KW-0012">Acyltransferase</keyword>
<feature type="domain" description="Peripheral subunit-binding (PSBD)" evidence="9">
    <location>
        <begin position="281"/>
        <end position="317"/>
    </location>
</feature>
<dbReference type="PROSITE" id="PS50968">
    <property type="entry name" value="BIOTINYL_LIPOYL"/>
    <property type="match status" value="1"/>
</dbReference>
<evidence type="ECO:0000256" key="6">
    <source>
        <dbReference type="RuleBase" id="RU003423"/>
    </source>
</evidence>
<evidence type="ECO:0000256" key="3">
    <source>
        <dbReference type="ARBA" id="ARBA00022679"/>
    </source>
</evidence>
<dbReference type="GO" id="GO:0016407">
    <property type="term" value="F:acetyltransferase activity"/>
    <property type="evidence" value="ECO:0007669"/>
    <property type="project" value="TreeGrafter"/>
</dbReference>
<dbReference type="InterPro" id="IPR011053">
    <property type="entry name" value="Single_hybrid_motif"/>
</dbReference>
<evidence type="ECO:0000256" key="5">
    <source>
        <dbReference type="ARBA" id="ARBA00023315"/>
    </source>
</evidence>
<dbReference type="GO" id="GO:0005737">
    <property type="term" value="C:cytoplasm"/>
    <property type="evidence" value="ECO:0007669"/>
    <property type="project" value="TreeGrafter"/>
</dbReference>
<dbReference type="PANTHER" id="PTHR43178">
    <property type="entry name" value="DIHYDROLIPOAMIDE ACETYLTRANSFERASE COMPONENT OF PYRUVATE DEHYDROGENASE COMPLEX"/>
    <property type="match status" value="1"/>
</dbReference>
<dbReference type="InterPro" id="IPR050743">
    <property type="entry name" value="2-oxoacid_DH_E2_comp"/>
</dbReference>
<sequence>MAFLVKLPPLGEGIFEAQMVARHKQVGDEVKEGDVIAEMETDKATGALASPVSGVIKEFYIEIGDYIFRDEKVLLIDDGKEELTTGSGGDAGRVNEDGSIVAPPEGEKLAIPKLGPRSKQAPAQNQPEKPVQASEQPKLAAQPTPTPAPEQPKEPEQSQPTQEVEKPEAATPEQEQPAFKLSDDGEYYVVEKTGSVAEVFKRFYGEDQPQAPAAKPDMKFMSEQGQAQQGKPIPSTTRKHRYLEPLQTNFQHSLDGSQPIPTHVANEIPYEELLKRGENVKVAPALRKYAAENHIDISELPTDENGTITKEMIDLAISHAVGEREWNYKLIDEYDPGYWTHRPDEEAGREETYIRKYNASRYEMSHRKVPPFSVTLDIDMTKLQQYIELRYGAKATKNSVLPYFIRAIVIAAHRYPELNSSIDDVVSVFRFKSYVNVGIEMNTVQGLFTPVIKDAHLQSYHELEESLNELEHEVKVERIFNYETNSDSTITITDVSEFGYVENFVPIIQHPNAAIFGLAGTRDKAVVVEGEVAVRPMQPMTLVSDARILTRDKAIRVANFIKDMIEEPSYLFEMDEALQAQE</sequence>
<dbReference type="InterPro" id="IPR004167">
    <property type="entry name" value="PSBD"/>
</dbReference>
<proteinExistence type="inferred from homology"/>
<gene>
    <name evidence="10" type="ORF">CYJ57_07330</name>
</gene>
<comment type="similarity">
    <text evidence="2 6">Belongs to the 2-oxoacid dehydrogenase family.</text>
</comment>
<dbReference type="Pfam" id="PF02817">
    <property type="entry name" value="E3_binding"/>
    <property type="match status" value="1"/>
</dbReference>
<evidence type="ECO:0000256" key="2">
    <source>
        <dbReference type="ARBA" id="ARBA00007317"/>
    </source>
</evidence>
<feature type="domain" description="Lipoyl-binding" evidence="8">
    <location>
        <begin position="2"/>
        <end position="77"/>
    </location>
</feature>
<evidence type="ECO:0000259" key="9">
    <source>
        <dbReference type="PROSITE" id="PS51826"/>
    </source>
</evidence>
<dbReference type="InterPro" id="IPR000089">
    <property type="entry name" value="Biotin_lipoyl"/>
</dbReference>
<accession>A0A2I1JVY9</accession>
<dbReference type="PANTHER" id="PTHR43178:SF5">
    <property type="entry name" value="LIPOAMIDE ACYLTRANSFERASE COMPONENT OF BRANCHED-CHAIN ALPHA-KETO ACID DEHYDROGENASE COMPLEX, MITOCHONDRIAL"/>
    <property type="match status" value="1"/>
</dbReference>
<evidence type="ECO:0000259" key="8">
    <source>
        <dbReference type="PROSITE" id="PS50968"/>
    </source>
</evidence>
<dbReference type="InterPro" id="IPR023213">
    <property type="entry name" value="CAT-like_dom_sf"/>
</dbReference>
<comment type="cofactor">
    <cofactor evidence="1 6">
        <name>(R)-lipoate</name>
        <dbReference type="ChEBI" id="CHEBI:83088"/>
    </cofactor>
</comment>
<dbReference type="RefSeq" id="WP_101954726.1">
    <property type="nucleotide sequence ID" value="NZ_PKHE01000026.1"/>
</dbReference>
<dbReference type="EMBL" id="PKHE01000026">
    <property type="protein sequence ID" value="PKY87536.1"/>
    <property type="molecule type" value="Genomic_DNA"/>
</dbReference>
<dbReference type="Gene3D" id="2.40.50.100">
    <property type="match status" value="1"/>
</dbReference>
<comment type="caution">
    <text evidence="10">The sequence shown here is derived from an EMBL/GenBank/DDBJ whole genome shotgun (WGS) entry which is preliminary data.</text>
</comment>
<dbReference type="Pfam" id="PF00198">
    <property type="entry name" value="2-oxoacid_dh"/>
    <property type="match status" value="1"/>
</dbReference>
<evidence type="ECO:0000313" key="11">
    <source>
        <dbReference type="Proteomes" id="UP000234384"/>
    </source>
</evidence>
<evidence type="ECO:0000313" key="10">
    <source>
        <dbReference type="EMBL" id="PKY87536.1"/>
    </source>
</evidence>
<dbReference type="OrthoDB" id="9805770at2"/>